<name>A0A521BFU0_9BACT</name>
<dbReference type="RefSeq" id="WP_142453269.1">
    <property type="nucleotide sequence ID" value="NZ_FXTP01000002.1"/>
</dbReference>
<evidence type="ECO:0000256" key="10">
    <source>
        <dbReference type="ARBA" id="ARBA00048552"/>
    </source>
</evidence>
<proteinExistence type="inferred from homology"/>
<comment type="function">
    <text evidence="11">Promotes RNA polymerase assembly. Latches the N- and C-terminal regions of the beta' subunit thereby facilitating its interaction with the beta and alpha subunits.</text>
</comment>
<dbReference type="Gene3D" id="3.90.940.10">
    <property type="match status" value="1"/>
</dbReference>
<evidence type="ECO:0000256" key="8">
    <source>
        <dbReference type="ARBA" id="ARBA00029924"/>
    </source>
</evidence>
<dbReference type="GO" id="GO:0006351">
    <property type="term" value="P:DNA-templated transcription"/>
    <property type="evidence" value="ECO:0007669"/>
    <property type="project" value="UniProtKB-UniRule"/>
</dbReference>
<evidence type="ECO:0000256" key="2">
    <source>
        <dbReference type="ARBA" id="ARBA00012418"/>
    </source>
</evidence>
<dbReference type="SUPFAM" id="SSF63562">
    <property type="entry name" value="RPB6/omega subunit-like"/>
    <property type="match status" value="1"/>
</dbReference>
<keyword evidence="7 11" id="KW-0804">Transcription</keyword>
<dbReference type="AlphaFoldDB" id="A0A521BFU0"/>
<keyword evidence="6 11" id="KW-0548">Nucleotidyltransferase</keyword>
<evidence type="ECO:0000313" key="12">
    <source>
        <dbReference type="EMBL" id="SMO45966.1"/>
    </source>
</evidence>
<dbReference type="GO" id="GO:0000428">
    <property type="term" value="C:DNA-directed RNA polymerase complex"/>
    <property type="evidence" value="ECO:0007669"/>
    <property type="project" value="UniProtKB-KW"/>
</dbReference>
<dbReference type="SMART" id="SM01409">
    <property type="entry name" value="RNA_pol_Rpb6"/>
    <property type="match status" value="1"/>
</dbReference>
<comment type="similarity">
    <text evidence="1 11">Belongs to the RNA polymerase subunit omega family.</text>
</comment>
<dbReference type="GO" id="GO:0003677">
    <property type="term" value="F:DNA binding"/>
    <property type="evidence" value="ECO:0007669"/>
    <property type="project" value="UniProtKB-UniRule"/>
</dbReference>
<evidence type="ECO:0000256" key="1">
    <source>
        <dbReference type="ARBA" id="ARBA00006711"/>
    </source>
</evidence>
<evidence type="ECO:0000256" key="3">
    <source>
        <dbReference type="ARBA" id="ARBA00013725"/>
    </source>
</evidence>
<dbReference type="InterPro" id="IPR003716">
    <property type="entry name" value="DNA-dir_RNA_pol_omega"/>
</dbReference>
<dbReference type="GO" id="GO:0003899">
    <property type="term" value="F:DNA-directed RNA polymerase activity"/>
    <property type="evidence" value="ECO:0007669"/>
    <property type="project" value="UniProtKB-UniRule"/>
</dbReference>
<comment type="subunit">
    <text evidence="11">The RNAP catalytic core consists of 2 alpha, 1 beta, 1 beta' and 1 omega subunit. When a sigma factor is associated with the core the holoenzyme is formed, which can initiate transcription.</text>
</comment>
<keyword evidence="13" id="KW-1185">Reference proteome</keyword>
<dbReference type="OrthoDB" id="9429628at2"/>
<dbReference type="InterPro" id="IPR006110">
    <property type="entry name" value="Pol_omega/Rpo6/RPB6"/>
</dbReference>
<comment type="catalytic activity">
    <reaction evidence="10 11">
        <text>RNA(n) + a ribonucleoside 5'-triphosphate = RNA(n+1) + diphosphate</text>
        <dbReference type="Rhea" id="RHEA:21248"/>
        <dbReference type="Rhea" id="RHEA-COMP:14527"/>
        <dbReference type="Rhea" id="RHEA-COMP:17342"/>
        <dbReference type="ChEBI" id="CHEBI:33019"/>
        <dbReference type="ChEBI" id="CHEBI:61557"/>
        <dbReference type="ChEBI" id="CHEBI:140395"/>
        <dbReference type="EC" id="2.7.7.6"/>
    </reaction>
</comment>
<organism evidence="12 13">
    <name type="scientific">Gracilimonas mengyeensis</name>
    <dbReference type="NCBI Taxonomy" id="1302730"/>
    <lineage>
        <taxon>Bacteria</taxon>
        <taxon>Pseudomonadati</taxon>
        <taxon>Balneolota</taxon>
        <taxon>Balneolia</taxon>
        <taxon>Balneolales</taxon>
        <taxon>Balneolaceae</taxon>
        <taxon>Gracilimonas</taxon>
    </lineage>
</organism>
<keyword evidence="5 11" id="KW-0808">Transferase</keyword>
<evidence type="ECO:0000256" key="11">
    <source>
        <dbReference type="HAMAP-Rule" id="MF_00366"/>
    </source>
</evidence>
<evidence type="ECO:0000256" key="6">
    <source>
        <dbReference type="ARBA" id="ARBA00022695"/>
    </source>
</evidence>
<keyword evidence="4 11" id="KW-0240">DNA-directed RNA polymerase</keyword>
<evidence type="ECO:0000256" key="7">
    <source>
        <dbReference type="ARBA" id="ARBA00023163"/>
    </source>
</evidence>
<dbReference type="InterPro" id="IPR036161">
    <property type="entry name" value="RPB6/omega-like_sf"/>
</dbReference>
<accession>A0A521BFU0</accession>
<dbReference type="HAMAP" id="MF_00366">
    <property type="entry name" value="RNApol_bact_RpoZ"/>
    <property type="match status" value="1"/>
</dbReference>
<dbReference type="Proteomes" id="UP000317557">
    <property type="component" value="Unassembled WGS sequence"/>
</dbReference>
<evidence type="ECO:0000256" key="5">
    <source>
        <dbReference type="ARBA" id="ARBA00022679"/>
    </source>
</evidence>
<evidence type="ECO:0000256" key="4">
    <source>
        <dbReference type="ARBA" id="ARBA00022478"/>
    </source>
</evidence>
<evidence type="ECO:0000313" key="13">
    <source>
        <dbReference type="Proteomes" id="UP000317557"/>
    </source>
</evidence>
<evidence type="ECO:0000256" key="9">
    <source>
        <dbReference type="ARBA" id="ARBA00030998"/>
    </source>
</evidence>
<gene>
    <name evidence="11" type="primary">rpoZ</name>
    <name evidence="12" type="ORF">SAMN06265219_102265</name>
</gene>
<reference evidence="12 13" key="1">
    <citation type="submission" date="2017-05" db="EMBL/GenBank/DDBJ databases">
        <authorList>
            <person name="Varghese N."/>
            <person name="Submissions S."/>
        </authorList>
    </citation>
    <scope>NUCLEOTIDE SEQUENCE [LARGE SCALE GENOMIC DNA]</scope>
    <source>
        <strain evidence="12 13">DSM 21985</strain>
    </source>
</reference>
<protein>
    <recommendedName>
        <fullName evidence="3 11">DNA-directed RNA polymerase subunit omega</fullName>
        <shortName evidence="11">RNAP omega subunit</shortName>
        <ecNumber evidence="2 11">2.7.7.6</ecNumber>
    </recommendedName>
    <alternativeName>
        <fullName evidence="9 11">RNA polymerase omega subunit</fullName>
    </alternativeName>
    <alternativeName>
        <fullName evidence="8 11">Transcriptase subunit omega</fullName>
    </alternativeName>
</protein>
<sequence length="97" mass="11633">MSVKTLDIEKLKFKTGNKYELLVILSKRARQIAAQEKLELDEKLQYFEGFEEEDEFSFNEEQENISKAFEKLSHPTQRAVVEMQDDQIYYRHPEKED</sequence>
<dbReference type="EC" id="2.7.7.6" evidence="2 11"/>
<dbReference type="Pfam" id="PF01192">
    <property type="entry name" value="RNA_pol_Rpb6"/>
    <property type="match status" value="1"/>
</dbReference>
<dbReference type="EMBL" id="FXTP01000002">
    <property type="protein sequence ID" value="SMO45966.1"/>
    <property type="molecule type" value="Genomic_DNA"/>
</dbReference>